<dbReference type="EMBL" id="DXAQ01000010">
    <property type="protein sequence ID" value="HIZ88420.1"/>
    <property type="molecule type" value="Genomic_DNA"/>
</dbReference>
<evidence type="ECO:0000313" key="1">
    <source>
        <dbReference type="EMBL" id="HIZ88420.1"/>
    </source>
</evidence>
<protein>
    <submittedName>
        <fullName evidence="1">Uncharacterized protein</fullName>
    </submittedName>
</protein>
<evidence type="ECO:0000313" key="2">
    <source>
        <dbReference type="Proteomes" id="UP000824176"/>
    </source>
</evidence>
<gene>
    <name evidence="1" type="ORF">H9804_00615</name>
</gene>
<proteinExistence type="predicted"/>
<reference evidence="1" key="1">
    <citation type="journal article" date="2021" name="PeerJ">
        <title>Extensive microbial diversity within the chicken gut microbiome revealed by metagenomics and culture.</title>
        <authorList>
            <person name="Gilroy R."/>
            <person name="Ravi A."/>
            <person name="Getino M."/>
            <person name="Pursley I."/>
            <person name="Horton D.L."/>
            <person name="Alikhan N.F."/>
            <person name="Baker D."/>
            <person name="Gharbi K."/>
            <person name="Hall N."/>
            <person name="Watson M."/>
            <person name="Adriaenssens E.M."/>
            <person name="Foster-Nyarko E."/>
            <person name="Jarju S."/>
            <person name="Secka A."/>
            <person name="Antonio M."/>
            <person name="Oren A."/>
            <person name="Chaudhuri R.R."/>
            <person name="La Ragione R."/>
            <person name="Hildebrand F."/>
            <person name="Pallen M.J."/>
        </authorList>
    </citation>
    <scope>NUCLEOTIDE SEQUENCE</scope>
    <source>
        <strain evidence="1">ChiW4-1371</strain>
    </source>
</reference>
<reference evidence="1" key="2">
    <citation type="submission" date="2021-04" db="EMBL/GenBank/DDBJ databases">
        <authorList>
            <person name="Gilroy R."/>
        </authorList>
    </citation>
    <scope>NUCLEOTIDE SEQUENCE</scope>
    <source>
        <strain evidence="1">ChiW4-1371</strain>
    </source>
</reference>
<dbReference type="Pfam" id="PF05045">
    <property type="entry name" value="RgpF"/>
    <property type="match status" value="1"/>
</dbReference>
<accession>A0A9D2GTG0</accession>
<comment type="caution">
    <text evidence="1">The sequence shown here is derived from an EMBL/GenBank/DDBJ whole genome shotgun (WGS) entry which is preliminary data.</text>
</comment>
<dbReference type="InterPro" id="IPR007739">
    <property type="entry name" value="RgpF"/>
</dbReference>
<dbReference type="AlphaFoldDB" id="A0A9D2GTG0"/>
<organism evidence="1 2">
    <name type="scientific">Candidatus Mucispirillum faecigallinarum</name>
    <dbReference type="NCBI Taxonomy" id="2838699"/>
    <lineage>
        <taxon>Bacteria</taxon>
        <taxon>Pseudomonadati</taxon>
        <taxon>Deferribacterota</taxon>
        <taxon>Deferribacteres</taxon>
        <taxon>Deferribacterales</taxon>
        <taxon>Mucispirillaceae</taxon>
        <taxon>Mucispirillum</taxon>
    </lineage>
</organism>
<sequence>MKRICLFAGYDDKNIIHNYVVYYLKELSTVSDIYYMADNEISETEKSKIMPYVKDAYGFNHKKYDFGSWYELIKIIGWEKILEYDELILANDSVFGPLYPMKDFIGKIEKDTEWDVCGIDRVYSLNTNRWYCSSFFIVFKKNTLASGILQNVFNNIPDRITYDYAVKELENPLMESFYKAGYTVKSFCGSYKNIFFSWQEYCSAGVPFIKKKIFTKELFYLCHKNDWITYINQNYDYNINYITDCLKNDEKYIIEFKENKIDKLKKIYRKILRINIRKDKFYLKLFGINIVKINKKHFTYILFGKQMKSKMNIIPIKIINQ</sequence>
<name>A0A9D2GTG0_9BACT</name>
<dbReference type="Proteomes" id="UP000824176">
    <property type="component" value="Unassembled WGS sequence"/>
</dbReference>